<dbReference type="Pfam" id="PF06445">
    <property type="entry name" value="GyrI-like"/>
    <property type="match status" value="1"/>
</dbReference>
<sequence>MNAIKKRLEDTLEKIDTTLDAPLDIAALATAAACSRFHFQRQFSAFVGMGVADYQRLMRFRRAGLQLAFRHETPITEVAFNAHYENLESFSRAFKRVFGQSPSAFRKLPDWSRWQETYQPILDLKGEIMRNVELSAEEVRIVTFEETLVASLEHRGPPAQIPASVRKFIAWRKDFGTPPSKSATYNLFYDDPKTAPAEAFRFGICCKVERPVEKNTFGVETGIIPGGRCAVFRHRGPLENADDAIREFYKDWLPASGETLRDFPLFVERVSFFPDVAEHEAITDIYLPLQQ</sequence>
<evidence type="ECO:0000313" key="5">
    <source>
        <dbReference type="EMBL" id="WFE88142.1"/>
    </source>
</evidence>
<name>A0ABY8F2A2_9HYPH</name>
<dbReference type="SMART" id="SM00342">
    <property type="entry name" value="HTH_ARAC"/>
    <property type="match status" value="1"/>
</dbReference>
<feature type="domain" description="HTH araC/xylS-type" evidence="4">
    <location>
        <begin position="9"/>
        <end position="108"/>
    </location>
</feature>
<evidence type="ECO:0000256" key="2">
    <source>
        <dbReference type="ARBA" id="ARBA00023125"/>
    </source>
</evidence>
<dbReference type="PROSITE" id="PS01124">
    <property type="entry name" value="HTH_ARAC_FAMILY_2"/>
    <property type="match status" value="1"/>
</dbReference>
<gene>
    <name evidence="5" type="ORF">K1718_18475</name>
</gene>
<keyword evidence="3" id="KW-0804">Transcription</keyword>
<dbReference type="InterPro" id="IPR029442">
    <property type="entry name" value="GyrI-like"/>
</dbReference>
<evidence type="ECO:0000256" key="3">
    <source>
        <dbReference type="ARBA" id="ARBA00023163"/>
    </source>
</evidence>
<dbReference type="SUPFAM" id="SSF46689">
    <property type="entry name" value="Homeodomain-like"/>
    <property type="match status" value="2"/>
</dbReference>
<dbReference type="PANTHER" id="PTHR40055">
    <property type="entry name" value="TRANSCRIPTIONAL REGULATOR YGIV-RELATED"/>
    <property type="match status" value="1"/>
</dbReference>
<proteinExistence type="predicted"/>
<dbReference type="SMART" id="SM00871">
    <property type="entry name" value="AraC_E_bind"/>
    <property type="match status" value="1"/>
</dbReference>
<keyword evidence="6" id="KW-1185">Reference proteome</keyword>
<evidence type="ECO:0000256" key="1">
    <source>
        <dbReference type="ARBA" id="ARBA00023015"/>
    </source>
</evidence>
<dbReference type="InterPro" id="IPR010499">
    <property type="entry name" value="AraC_E-bd"/>
</dbReference>
<dbReference type="InterPro" id="IPR020449">
    <property type="entry name" value="Tscrpt_reg_AraC-type_HTH"/>
</dbReference>
<evidence type="ECO:0000313" key="6">
    <source>
        <dbReference type="Proteomes" id="UP001209803"/>
    </source>
</evidence>
<dbReference type="InterPro" id="IPR009057">
    <property type="entry name" value="Homeodomain-like_sf"/>
</dbReference>
<dbReference type="Gene3D" id="1.10.10.60">
    <property type="entry name" value="Homeodomain-like"/>
    <property type="match status" value="2"/>
</dbReference>
<organism evidence="5 6">
    <name type="scientific">Roseibium porphyridii</name>
    <dbReference type="NCBI Taxonomy" id="2866279"/>
    <lineage>
        <taxon>Bacteria</taxon>
        <taxon>Pseudomonadati</taxon>
        <taxon>Pseudomonadota</taxon>
        <taxon>Alphaproteobacteria</taxon>
        <taxon>Hyphomicrobiales</taxon>
        <taxon>Stappiaceae</taxon>
        <taxon>Roseibium</taxon>
    </lineage>
</organism>
<dbReference type="InterPro" id="IPR018060">
    <property type="entry name" value="HTH_AraC"/>
</dbReference>
<dbReference type="InterPro" id="IPR050908">
    <property type="entry name" value="SmbC-like"/>
</dbReference>
<keyword evidence="2" id="KW-0238">DNA-binding</keyword>
<dbReference type="RefSeq" id="WP_265681256.1">
    <property type="nucleotide sequence ID" value="NZ_CP120863.1"/>
</dbReference>
<dbReference type="Pfam" id="PF12833">
    <property type="entry name" value="HTH_18"/>
    <property type="match status" value="1"/>
</dbReference>
<dbReference type="Gene3D" id="3.20.80.10">
    <property type="entry name" value="Regulatory factor, effector binding domain"/>
    <property type="match status" value="1"/>
</dbReference>
<dbReference type="PRINTS" id="PR00032">
    <property type="entry name" value="HTHARAC"/>
</dbReference>
<accession>A0ABY8F2A2</accession>
<dbReference type="InterPro" id="IPR011256">
    <property type="entry name" value="Reg_factor_effector_dom_sf"/>
</dbReference>
<dbReference type="EMBL" id="CP120863">
    <property type="protein sequence ID" value="WFE88142.1"/>
    <property type="molecule type" value="Genomic_DNA"/>
</dbReference>
<dbReference type="Proteomes" id="UP001209803">
    <property type="component" value="Chromosome"/>
</dbReference>
<dbReference type="SUPFAM" id="SSF55136">
    <property type="entry name" value="Probable bacterial effector-binding domain"/>
    <property type="match status" value="1"/>
</dbReference>
<evidence type="ECO:0000259" key="4">
    <source>
        <dbReference type="PROSITE" id="PS01124"/>
    </source>
</evidence>
<reference evidence="5 6" key="1">
    <citation type="submission" date="2023-03" db="EMBL/GenBank/DDBJ databases">
        <title>Roseibium porphyridii sp. nov. and Roseibium rhodosorbium sp. nov. isolated from marine algae, Porphyridium cruentum and Rhodosorus marinus, respectively.</title>
        <authorList>
            <person name="Lee M.W."/>
            <person name="Choi B.J."/>
            <person name="Lee J.K."/>
            <person name="Choi D.G."/>
            <person name="Baek J.H."/>
            <person name="Bayburt H."/>
            <person name="Kim J.M."/>
            <person name="Han D.M."/>
            <person name="Kim K.H."/>
            <person name="Jeon C.O."/>
        </authorList>
    </citation>
    <scope>NUCLEOTIDE SEQUENCE [LARGE SCALE GENOMIC DNA]</scope>
    <source>
        <strain evidence="5 6">KMA01</strain>
    </source>
</reference>
<protein>
    <submittedName>
        <fullName evidence="5">GyrI-like domain-containing protein</fullName>
    </submittedName>
</protein>
<keyword evidence="1" id="KW-0805">Transcription regulation</keyword>
<dbReference type="PANTHER" id="PTHR40055:SF1">
    <property type="entry name" value="TRANSCRIPTIONAL REGULATOR YGIV-RELATED"/>
    <property type="match status" value="1"/>
</dbReference>